<dbReference type="SUPFAM" id="SSF52833">
    <property type="entry name" value="Thioredoxin-like"/>
    <property type="match status" value="1"/>
</dbReference>
<dbReference type="Pfam" id="PF13417">
    <property type="entry name" value="GST_N_3"/>
    <property type="match status" value="1"/>
</dbReference>
<evidence type="ECO:0000313" key="2">
    <source>
        <dbReference type="EMBL" id="MXO62839.1"/>
    </source>
</evidence>
<evidence type="ECO:0000259" key="1">
    <source>
        <dbReference type="PROSITE" id="PS50404"/>
    </source>
</evidence>
<dbReference type="InterPro" id="IPR036282">
    <property type="entry name" value="Glutathione-S-Trfase_C_sf"/>
</dbReference>
<dbReference type="Proteomes" id="UP000445582">
    <property type="component" value="Unassembled WGS sequence"/>
</dbReference>
<dbReference type="InterPro" id="IPR036249">
    <property type="entry name" value="Thioredoxin-like_sf"/>
</dbReference>
<dbReference type="Gene3D" id="3.40.30.110">
    <property type="match status" value="2"/>
</dbReference>
<gene>
    <name evidence="2" type="ORF">GRI48_07445</name>
</gene>
<keyword evidence="2" id="KW-0808">Transferase</keyword>
<dbReference type="CDD" id="cd00299">
    <property type="entry name" value="GST_C_family"/>
    <property type="match status" value="1"/>
</dbReference>
<dbReference type="InterPro" id="IPR004045">
    <property type="entry name" value="Glutathione_S-Trfase_N"/>
</dbReference>
<sequence>MPMPGPEDIVLHHYDRSPFSQKVRELLGMKGLAWHSVQMPDRMPKPDLVPLTGGYRRAPVMQIGADVYCDSQVIMAEIERRHPEPATDIGPGWAVNLWADRLFFPPTVAIIFGSMGDRVDPGFVADREKLSGRPFDVAAMGRAVEPAKTQWRAFAGWIEQALNSTDFLAGERPGIADVAAHMNIWFLANTFPDLAEELLEGLPQVAKWRERLAGCGQGERNEITGSEALDLARKCEPAPCPVAHDPVSASGMDSGAEVVVMADDYGRDPIAGTLVAASPERIVIARDDGDLGAMQLHFPRAGFVLLPNGG</sequence>
<dbReference type="CDD" id="cd00570">
    <property type="entry name" value="GST_N_family"/>
    <property type="match status" value="1"/>
</dbReference>
<proteinExistence type="predicted"/>
<dbReference type="PROSITE" id="PS50404">
    <property type="entry name" value="GST_NTER"/>
    <property type="match status" value="1"/>
</dbReference>
<dbReference type="Pfam" id="PF13410">
    <property type="entry name" value="GST_C_2"/>
    <property type="match status" value="1"/>
</dbReference>
<comment type="caution">
    <text evidence="2">The sequence shown here is derived from an EMBL/GenBank/DDBJ whole genome shotgun (WGS) entry which is preliminary data.</text>
</comment>
<dbReference type="GO" id="GO:0016740">
    <property type="term" value="F:transferase activity"/>
    <property type="evidence" value="ECO:0007669"/>
    <property type="project" value="UniProtKB-KW"/>
</dbReference>
<dbReference type="SUPFAM" id="SSF47616">
    <property type="entry name" value="GST C-terminal domain-like"/>
    <property type="match status" value="1"/>
</dbReference>
<protein>
    <submittedName>
        <fullName evidence="2">Glutathione S-transferase family protein</fullName>
    </submittedName>
</protein>
<reference evidence="2 3" key="1">
    <citation type="submission" date="2019-12" db="EMBL/GenBank/DDBJ databases">
        <title>Genomic-based taxomic classification of the family Erythrobacteraceae.</title>
        <authorList>
            <person name="Xu L."/>
        </authorList>
    </citation>
    <scope>NUCLEOTIDE SEQUENCE [LARGE SCALE GENOMIC DNA]</scope>
    <source>
        <strain evidence="2 3">MCCC 1A09965</strain>
    </source>
</reference>
<dbReference type="EMBL" id="WTYN01000001">
    <property type="protein sequence ID" value="MXO62839.1"/>
    <property type="molecule type" value="Genomic_DNA"/>
</dbReference>
<feature type="domain" description="GST N-terminal" evidence="1">
    <location>
        <begin position="7"/>
        <end position="86"/>
    </location>
</feature>
<dbReference type="AlphaFoldDB" id="A0A844YHN0"/>
<evidence type="ECO:0000313" key="3">
    <source>
        <dbReference type="Proteomes" id="UP000445582"/>
    </source>
</evidence>
<name>A0A844YHN0_9SPHN</name>
<keyword evidence="3" id="KW-1185">Reference proteome</keyword>
<organism evidence="2 3">
    <name type="scientific">Qipengyuania oceanensis</name>
    <dbReference type="NCBI Taxonomy" id="1463597"/>
    <lineage>
        <taxon>Bacteria</taxon>
        <taxon>Pseudomonadati</taxon>
        <taxon>Pseudomonadota</taxon>
        <taxon>Alphaproteobacteria</taxon>
        <taxon>Sphingomonadales</taxon>
        <taxon>Erythrobacteraceae</taxon>
        <taxon>Qipengyuania</taxon>
    </lineage>
</organism>
<accession>A0A844YHN0</accession>